<accession>A0A0L1JSG9</accession>
<dbReference type="STRING" id="1317121.ATO11_04435"/>
<dbReference type="EMBL" id="AQQZ01000002">
    <property type="protein sequence ID" value="KNG94652.1"/>
    <property type="molecule type" value="Genomic_DNA"/>
</dbReference>
<dbReference type="PROSITE" id="PS00794">
    <property type="entry name" value="HPPK"/>
    <property type="match status" value="1"/>
</dbReference>
<dbReference type="CDD" id="cd00483">
    <property type="entry name" value="HPPK"/>
    <property type="match status" value="1"/>
</dbReference>
<comment type="pathway">
    <text evidence="1">Cofactor biosynthesis; tetrahydrofolate biosynthesis; 2-amino-4-hydroxy-6-hydroxymethyl-7,8-dihydropteridine diphosphate from 7,8-dihydroneopterin triphosphate: step 4/4.</text>
</comment>
<proteinExistence type="inferred from homology"/>
<dbReference type="SUPFAM" id="SSF55083">
    <property type="entry name" value="6-hydroxymethyl-7,8-dihydropterin pyrophosphokinase, HPPK"/>
    <property type="match status" value="1"/>
</dbReference>
<name>A0A0L1JSG9_9RHOB</name>
<dbReference type="GO" id="GO:0016301">
    <property type="term" value="F:kinase activity"/>
    <property type="evidence" value="ECO:0007669"/>
    <property type="project" value="UniProtKB-KW"/>
</dbReference>
<keyword evidence="5" id="KW-0808">Transferase</keyword>
<comment type="caution">
    <text evidence="14">The sequence shown here is derived from an EMBL/GenBank/DDBJ whole genome shotgun (WGS) entry which is preliminary data.</text>
</comment>
<evidence type="ECO:0000256" key="3">
    <source>
        <dbReference type="ARBA" id="ARBA00013253"/>
    </source>
</evidence>
<keyword evidence="6" id="KW-0547">Nucleotide-binding</keyword>
<dbReference type="Proteomes" id="UP000036938">
    <property type="component" value="Unassembled WGS sequence"/>
</dbReference>
<comment type="function">
    <text evidence="10">Catalyzes the transfer of pyrophosphate from adenosine triphosphate (ATP) to 6-hydroxymethyl-7,8-dihydropterin, an enzymatic step in folate biosynthesis pathway.</text>
</comment>
<organism evidence="14 15">
    <name type="scientific">Pseudaestuariivita atlantica</name>
    <dbReference type="NCBI Taxonomy" id="1317121"/>
    <lineage>
        <taxon>Bacteria</taxon>
        <taxon>Pseudomonadati</taxon>
        <taxon>Pseudomonadota</taxon>
        <taxon>Alphaproteobacteria</taxon>
        <taxon>Rhodobacterales</taxon>
        <taxon>Paracoccaceae</taxon>
        <taxon>Pseudaestuariivita</taxon>
    </lineage>
</organism>
<evidence type="ECO:0000313" key="15">
    <source>
        <dbReference type="Proteomes" id="UP000036938"/>
    </source>
</evidence>
<evidence type="ECO:0000256" key="12">
    <source>
        <dbReference type="ARBA" id="ARBA00033413"/>
    </source>
</evidence>
<dbReference type="Pfam" id="PF01288">
    <property type="entry name" value="HPPK"/>
    <property type="match status" value="1"/>
</dbReference>
<dbReference type="NCBIfam" id="TIGR01498">
    <property type="entry name" value="folK"/>
    <property type="match status" value="1"/>
</dbReference>
<dbReference type="PATRIC" id="fig|1317121.7.peg.1261"/>
<keyword evidence="9" id="KW-0289">Folate biosynthesis</keyword>
<evidence type="ECO:0000256" key="8">
    <source>
        <dbReference type="ARBA" id="ARBA00022840"/>
    </source>
</evidence>
<evidence type="ECO:0000256" key="10">
    <source>
        <dbReference type="ARBA" id="ARBA00029409"/>
    </source>
</evidence>
<keyword evidence="8" id="KW-0067">ATP-binding</keyword>
<dbReference type="PANTHER" id="PTHR43071">
    <property type="entry name" value="2-AMINO-4-HYDROXY-6-HYDROXYMETHYLDIHYDROPTERIDINE PYROPHOSPHOKINASE"/>
    <property type="match status" value="1"/>
</dbReference>
<evidence type="ECO:0000256" key="7">
    <source>
        <dbReference type="ARBA" id="ARBA00022777"/>
    </source>
</evidence>
<evidence type="ECO:0000256" key="5">
    <source>
        <dbReference type="ARBA" id="ARBA00022679"/>
    </source>
</evidence>
<keyword evidence="7 14" id="KW-0418">Kinase</keyword>
<reference evidence="14 15" key="1">
    <citation type="journal article" date="2015" name="Int. J. Syst. Evol. Microbiol.">
        <title>Aestuariivita atlantica sp. nov., isolated from deep sea sediment of the Atlantic Ocean.</title>
        <authorList>
            <person name="Li G."/>
            <person name="Lai Q."/>
            <person name="Du Y."/>
            <person name="Liu X."/>
            <person name="Sun F."/>
            <person name="Shao Z."/>
        </authorList>
    </citation>
    <scope>NUCLEOTIDE SEQUENCE [LARGE SCALE GENOMIC DNA]</scope>
    <source>
        <strain evidence="14 15">22II-S11-z3</strain>
    </source>
</reference>
<dbReference type="AlphaFoldDB" id="A0A0L1JSG9"/>
<dbReference type="GO" id="GO:0003848">
    <property type="term" value="F:2-amino-4-hydroxy-6-hydroxymethyldihydropteridine diphosphokinase activity"/>
    <property type="evidence" value="ECO:0007669"/>
    <property type="project" value="UniProtKB-EC"/>
</dbReference>
<dbReference type="InterPro" id="IPR000550">
    <property type="entry name" value="Hppk"/>
</dbReference>
<evidence type="ECO:0000256" key="6">
    <source>
        <dbReference type="ARBA" id="ARBA00022741"/>
    </source>
</evidence>
<evidence type="ECO:0000256" key="2">
    <source>
        <dbReference type="ARBA" id="ARBA00005810"/>
    </source>
</evidence>
<dbReference type="PANTHER" id="PTHR43071:SF1">
    <property type="entry name" value="2-AMINO-4-HYDROXY-6-HYDROXYMETHYLDIHYDROPTERIDINE PYROPHOSPHOKINASE"/>
    <property type="match status" value="1"/>
</dbReference>
<sequence>MDQEFLIALGSNLPNGAENSVEICASALERLAGSGVRLTAISRFYRTPAFPAGAGPDYINATCSGMWSGDARSLLDVLHRIEADHDRERLARWGARTLDLDLLTLGHEVVPDSAVVGRWMQIPPAEQPNHTPDHLILPHPRLHERAFVVVPLMDIAADWRHPVLDITVSQMAGRLDPDDKSQVVPL</sequence>
<evidence type="ECO:0000256" key="9">
    <source>
        <dbReference type="ARBA" id="ARBA00022909"/>
    </source>
</evidence>
<protein>
    <recommendedName>
        <fullName evidence="4">2-amino-4-hydroxy-6-hydroxymethyldihydropteridine pyrophosphokinase</fullName>
        <ecNumber evidence="3">2.7.6.3</ecNumber>
    </recommendedName>
    <alternativeName>
        <fullName evidence="11">6-hydroxymethyl-7,8-dihydropterin pyrophosphokinase</fullName>
    </alternativeName>
    <alternativeName>
        <fullName evidence="12">7,8-dihydro-6-hydroxymethylpterin-pyrophosphokinase</fullName>
    </alternativeName>
</protein>
<evidence type="ECO:0000259" key="13">
    <source>
        <dbReference type="PROSITE" id="PS00794"/>
    </source>
</evidence>
<evidence type="ECO:0000313" key="14">
    <source>
        <dbReference type="EMBL" id="KNG94652.1"/>
    </source>
</evidence>
<dbReference type="GO" id="GO:0046654">
    <property type="term" value="P:tetrahydrofolate biosynthetic process"/>
    <property type="evidence" value="ECO:0007669"/>
    <property type="project" value="UniProtKB-UniPathway"/>
</dbReference>
<dbReference type="GO" id="GO:0005524">
    <property type="term" value="F:ATP binding"/>
    <property type="evidence" value="ECO:0007669"/>
    <property type="project" value="UniProtKB-KW"/>
</dbReference>
<dbReference type="RefSeq" id="WP_050529628.1">
    <property type="nucleotide sequence ID" value="NZ_AQQZ01000002.1"/>
</dbReference>
<dbReference type="EC" id="2.7.6.3" evidence="3"/>
<gene>
    <name evidence="14" type="ORF">ATO11_04435</name>
</gene>
<feature type="domain" description="7,8-dihydro-6-hydroxymethylpterin-pyrophosphokinase" evidence="13">
    <location>
        <begin position="92"/>
        <end position="103"/>
    </location>
</feature>
<comment type="similarity">
    <text evidence="2">Belongs to the HPPK family.</text>
</comment>
<dbReference type="GO" id="GO:0046656">
    <property type="term" value="P:folic acid biosynthetic process"/>
    <property type="evidence" value="ECO:0007669"/>
    <property type="project" value="UniProtKB-KW"/>
</dbReference>
<keyword evidence="15" id="KW-1185">Reference proteome</keyword>
<evidence type="ECO:0000256" key="11">
    <source>
        <dbReference type="ARBA" id="ARBA00029766"/>
    </source>
</evidence>
<evidence type="ECO:0000256" key="1">
    <source>
        <dbReference type="ARBA" id="ARBA00005051"/>
    </source>
</evidence>
<dbReference type="Gene3D" id="3.30.70.560">
    <property type="entry name" value="7,8-Dihydro-6-hydroxymethylpterin-pyrophosphokinase HPPK"/>
    <property type="match status" value="1"/>
</dbReference>
<dbReference type="InterPro" id="IPR035907">
    <property type="entry name" value="Hppk_sf"/>
</dbReference>
<evidence type="ECO:0000256" key="4">
    <source>
        <dbReference type="ARBA" id="ARBA00016218"/>
    </source>
</evidence>
<dbReference type="OrthoDB" id="9808041at2"/>
<dbReference type="UniPathway" id="UPA00077">
    <property type="reaction ID" value="UER00155"/>
</dbReference>